<protein>
    <submittedName>
        <fullName evidence="1">Uncharacterized protein</fullName>
    </submittedName>
</protein>
<evidence type="ECO:0000313" key="1">
    <source>
        <dbReference type="EMBL" id="BBC79038.1"/>
    </source>
</evidence>
<dbReference type="AlphaFoldDB" id="A0A2Z5ZER2"/>
<accession>A0A2Z5ZER2</accession>
<proteinExistence type="predicted"/>
<gene>
    <name evidence="1" type="ORF">AcetOrient_orf00996</name>
</gene>
<organism evidence="1 2">
    <name type="scientific">Acetobacter orientalis</name>
    <dbReference type="NCBI Taxonomy" id="146474"/>
    <lineage>
        <taxon>Bacteria</taxon>
        <taxon>Pseudomonadati</taxon>
        <taxon>Pseudomonadota</taxon>
        <taxon>Alphaproteobacteria</taxon>
        <taxon>Acetobacterales</taxon>
        <taxon>Acetobacteraceae</taxon>
        <taxon>Acetobacter</taxon>
    </lineage>
</organism>
<sequence>MDHILLNNKLFNIYLKNKVFYFLTLFIKNTNLHSFISK</sequence>
<evidence type="ECO:0000313" key="2">
    <source>
        <dbReference type="Proteomes" id="UP000270034"/>
    </source>
</evidence>
<name>A0A2Z5ZER2_9PROT</name>
<reference evidence="1 2" key="1">
    <citation type="submission" date="2018-02" db="EMBL/GenBank/DDBJ databases">
        <title>Acetobacter orientalis genome.</title>
        <authorList>
            <person name="Nakashima N."/>
            <person name="Tamura T."/>
        </authorList>
    </citation>
    <scope>NUCLEOTIDE SEQUENCE [LARGE SCALE GENOMIC DNA]</scope>
    <source>
        <strain evidence="1 2">FAN1</strain>
    </source>
</reference>
<dbReference type="Proteomes" id="UP000270034">
    <property type="component" value="Chromosome"/>
</dbReference>
<dbReference type="EMBL" id="AP018515">
    <property type="protein sequence ID" value="BBC79038.1"/>
    <property type="molecule type" value="Genomic_DNA"/>
</dbReference>
<dbReference type="KEGG" id="aot:AcetOri_orf00996"/>